<comment type="caution">
    <text evidence="8">The sequence shown here is derived from an EMBL/GenBank/DDBJ whole genome shotgun (WGS) entry which is preliminary data.</text>
</comment>
<feature type="compositionally biased region" description="Basic and acidic residues" evidence="6">
    <location>
        <begin position="103"/>
        <end position="121"/>
    </location>
</feature>
<keyword evidence="9" id="KW-1185">Reference proteome</keyword>
<name>A0ABD3LY94_EUCGL</name>
<evidence type="ECO:0000259" key="7">
    <source>
        <dbReference type="PROSITE" id="PS50811"/>
    </source>
</evidence>
<feature type="compositionally biased region" description="Basic and acidic residues" evidence="6">
    <location>
        <begin position="253"/>
        <end position="267"/>
    </location>
</feature>
<feature type="compositionally biased region" description="Polar residues" evidence="6">
    <location>
        <begin position="222"/>
        <end position="231"/>
    </location>
</feature>
<evidence type="ECO:0000256" key="6">
    <source>
        <dbReference type="SAM" id="MobiDB-lite"/>
    </source>
</evidence>
<feature type="domain" description="WRKY" evidence="7">
    <location>
        <begin position="135"/>
        <end position="198"/>
    </location>
</feature>
<dbReference type="EMBL" id="JBJKBG010000001">
    <property type="protein sequence ID" value="KAL3753345.1"/>
    <property type="molecule type" value="Genomic_DNA"/>
</dbReference>
<evidence type="ECO:0000256" key="3">
    <source>
        <dbReference type="ARBA" id="ARBA00023125"/>
    </source>
</evidence>
<dbReference type="InterPro" id="IPR044810">
    <property type="entry name" value="WRKY_plant"/>
</dbReference>
<dbReference type="AlphaFoldDB" id="A0ABD3LY94"/>
<keyword evidence="3" id="KW-0238">DNA-binding</keyword>
<dbReference type="PANTHER" id="PTHR31282">
    <property type="entry name" value="WRKY TRANSCRIPTION FACTOR 21-RELATED"/>
    <property type="match status" value="1"/>
</dbReference>
<evidence type="ECO:0000313" key="8">
    <source>
        <dbReference type="EMBL" id="KAL3753345.1"/>
    </source>
</evidence>
<accession>A0ABD3LY94</accession>
<evidence type="ECO:0000256" key="1">
    <source>
        <dbReference type="ARBA" id="ARBA00004123"/>
    </source>
</evidence>
<dbReference type="PROSITE" id="PS50811">
    <property type="entry name" value="WRKY"/>
    <property type="match status" value="1"/>
</dbReference>
<keyword evidence="5" id="KW-0539">Nucleus</keyword>
<keyword evidence="4" id="KW-0804">Transcription</keyword>
<feature type="compositionally biased region" description="Low complexity" evidence="6">
    <location>
        <begin position="239"/>
        <end position="252"/>
    </location>
</feature>
<dbReference type="SUPFAM" id="SSF118290">
    <property type="entry name" value="WRKY DNA-binding domain"/>
    <property type="match status" value="1"/>
</dbReference>
<protein>
    <recommendedName>
        <fullName evidence="7">WRKY domain-containing protein</fullName>
    </recommendedName>
</protein>
<organism evidence="8 9">
    <name type="scientific">Eucalyptus globulus</name>
    <name type="common">Tasmanian blue gum</name>
    <dbReference type="NCBI Taxonomy" id="34317"/>
    <lineage>
        <taxon>Eukaryota</taxon>
        <taxon>Viridiplantae</taxon>
        <taxon>Streptophyta</taxon>
        <taxon>Embryophyta</taxon>
        <taxon>Tracheophyta</taxon>
        <taxon>Spermatophyta</taxon>
        <taxon>Magnoliopsida</taxon>
        <taxon>eudicotyledons</taxon>
        <taxon>Gunneridae</taxon>
        <taxon>Pentapetalae</taxon>
        <taxon>rosids</taxon>
        <taxon>malvids</taxon>
        <taxon>Myrtales</taxon>
        <taxon>Myrtaceae</taxon>
        <taxon>Myrtoideae</taxon>
        <taxon>Eucalypteae</taxon>
        <taxon>Eucalyptus</taxon>
    </lineage>
</organism>
<evidence type="ECO:0000313" key="9">
    <source>
        <dbReference type="Proteomes" id="UP001634007"/>
    </source>
</evidence>
<dbReference type="Gene3D" id="2.20.25.80">
    <property type="entry name" value="WRKY domain"/>
    <property type="match status" value="1"/>
</dbReference>
<dbReference type="InterPro" id="IPR003657">
    <property type="entry name" value="WRKY_dom"/>
</dbReference>
<keyword evidence="2" id="KW-0805">Transcription regulation</keyword>
<gene>
    <name evidence="8" type="ORF">ACJRO7_000697</name>
</gene>
<dbReference type="SMART" id="SM00774">
    <property type="entry name" value="WRKY"/>
    <property type="match status" value="1"/>
</dbReference>
<evidence type="ECO:0000256" key="4">
    <source>
        <dbReference type="ARBA" id="ARBA00023163"/>
    </source>
</evidence>
<sequence>MEHSSRPENPPSARKHAVEELLRGQESAKQLRDLFMKVFSQAAAAAGGDGGDGGDGDGGARHPASVEDLVVKVLRSFDNTLSLLSRAEPDEVSQVPVRSCAVKSEDSEESSKTSVPRDRRGCYKRRKTSDTQIRMDHNLIDDGHQWRKYGQKAILNSEFPRNYFRCTHKNDQGCLATKQVQKMQDAPPLYRTIYQGQHTCKNLILKSPSLILDPPSPGDSSILVSFNTSIPPKQDDDNNNSSNPFSSSTFPSVKHEPKLPGEDDLKPRGGGGGCHDDESFYNNNNNNHQSESSDYYAVFESAGEISALSSDQGDVMSSSHSFDMIVGSEFDSLLEFVQC</sequence>
<evidence type="ECO:0000256" key="2">
    <source>
        <dbReference type="ARBA" id="ARBA00023015"/>
    </source>
</evidence>
<dbReference type="GO" id="GO:0003677">
    <property type="term" value="F:DNA binding"/>
    <property type="evidence" value="ECO:0007669"/>
    <property type="project" value="UniProtKB-KW"/>
</dbReference>
<reference evidence="8 9" key="1">
    <citation type="submission" date="2024-11" db="EMBL/GenBank/DDBJ databases">
        <title>Chromosome-level genome assembly of Eucalyptus globulus Labill. provides insights into its genome evolution.</title>
        <authorList>
            <person name="Li X."/>
        </authorList>
    </citation>
    <scope>NUCLEOTIDE SEQUENCE [LARGE SCALE GENOMIC DNA]</scope>
    <source>
        <strain evidence="8">CL2024</strain>
        <tissue evidence="8">Fresh tender leaves</tissue>
    </source>
</reference>
<dbReference type="GO" id="GO:0005634">
    <property type="term" value="C:nucleus"/>
    <property type="evidence" value="ECO:0007669"/>
    <property type="project" value="UniProtKB-SubCell"/>
</dbReference>
<feature type="region of interest" description="Disordered" evidence="6">
    <location>
        <begin position="94"/>
        <end position="128"/>
    </location>
</feature>
<feature type="region of interest" description="Disordered" evidence="6">
    <location>
        <begin position="222"/>
        <end position="287"/>
    </location>
</feature>
<feature type="region of interest" description="Disordered" evidence="6">
    <location>
        <begin position="1"/>
        <end position="25"/>
    </location>
</feature>
<comment type="subcellular location">
    <subcellularLocation>
        <location evidence="1">Nucleus</location>
    </subcellularLocation>
</comment>
<dbReference type="Proteomes" id="UP001634007">
    <property type="component" value="Unassembled WGS sequence"/>
</dbReference>
<evidence type="ECO:0000256" key="5">
    <source>
        <dbReference type="ARBA" id="ARBA00023242"/>
    </source>
</evidence>
<dbReference type="InterPro" id="IPR036576">
    <property type="entry name" value="WRKY_dom_sf"/>
</dbReference>
<proteinExistence type="predicted"/>
<dbReference type="Pfam" id="PF03106">
    <property type="entry name" value="WRKY"/>
    <property type="match status" value="1"/>
</dbReference>